<feature type="domain" description="AdoMet activation" evidence="1">
    <location>
        <begin position="79"/>
        <end position="198"/>
    </location>
</feature>
<sequence length="225" mass="25284">MTPELKIDKDEVLRYLYHKNQPLEKNLDVLVDTLIKETTDIARPRFIYNIFTLEKNSGILLRNTELTLKGKDIARHLEKSEKCAVLCATLGSEIEMKINYYSKTELLKSVISDACASTLIEALCDYAEALIKTEAEKNGFFITGRYSPGYGDFEISVQKDLLNLIEAPKKIGVTVTDSFIMLPRKSVSAVIGFQSEKAKEEINKCSTCNLKGNCSFRKGNTYCGN</sequence>
<accession>D1AP88</accession>
<dbReference type="PIRSF" id="PIRSF037984">
    <property type="entry name" value="Met_synth_TM0269_prd"/>
    <property type="match status" value="1"/>
</dbReference>
<proteinExistence type="predicted"/>
<dbReference type="Proteomes" id="UP000000845">
    <property type="component" value="Chromosome"/>
</dbReference>
<protein>
    <submittedName>
        <fullName evidence="2">Vitamin B12 dependent methionine synthase activation region</fullName>
    </submittedName>
</protein>
<dbReference type="AlphaFoldDB" id="D1AP88"/>
<evidence type="ECO:0000259" key="1">
    <source>
        <dbReference type="Pfam" id="PF02965"/>
    </source>
</evidence>
<keyword evidence="3" id="KW-1185">Reference proteome</keyword>
<dbReference type="GO" id="GO:0008705">
    <property type="term" value="F:methionine synthase activity"/>
    <property type="evidence" value="ECO:0007669"/>
    <property type="project" value="InterPro"/>
</dbReference>
<dbReference type="STRING" id="526218.Sterm_3080"/>
<dbReference type="InterPro" id="IPR037010">
    <property type="entry name" value="VitB12-dep_Met_synth_activ_sf"/>
</dbReference>
<evidence type="ECO:0000313" key="2">
    <source>
        <dbReference type="EMBL" id="ACZ09922.1"/>
    </source>
</evidence>
<dbReference type="HOGENOM" id="CLU_079580_2_0_0"/>
<dbReference type="KEGG" id="str:Sterm_3080"/>
<dbReference type="InterPro" id="IPR017342">
    <property type="entry name" value="S-AdoMet-dep_Met_synth_prd"/>
</dbReference>
<name>D1AP88_SEBTE</name>
<dbReference type="Pfam" id="PF02965">
    <property type="entry name" value="Met_synt_B12"/>
    <property type="match status" value="1"/>
</dbReference>
<reference evidence="2 3" key="2">
    <citation type="journal article" date="2010" name="Stand. Genomic Sci.">
        <title>Complete genome sequence of Sebaldella termitidis type strain (NCTC 11300).</title>
        <authorList>
            <person name="Harmon-Smith M."/>
            <person name="Celia L."/>
            <person name="Chertkov O."/>
            <person name="Lapidus A."/>
            <person name="Copeland A."/>
            <person name="Glavina Del Rio T."/>
            <person name="Nolan M."/>
            <person name="Lucas S."/>
            <person name="Tice H."/>
            <person name="Cheng J.F."/>
            <person name="Han C."/>
            <person name="Detter J.C."/>
            <person name="Bruce D."/>
            <person name="Goodwin L."/>
            <person name="Pitluck S."/>
            <person name="Pati A."/>
            <person name="Liolios K."/>
            <person name="Ivanova N."/>
            <person name="Mavromatis K."/>
            <person name="Mikhailova N."/>
            <person name="Chen A."/>
            <person name="Palaniappan K."/>
            <person name="Land M."/>
            <person name="Hauser L."/>
            <person name="Chang Y.J."/>
            <person name="Jeffries C.D."/>
            <person name="Brettin T."/>
            <person name="Goker M."/>
            <person name="Beck B."/>
            <person name="Bristow J."/>
            <person name="Eisen J.A."/>
            <person name="Markowitz V."/>
            <person name="Hugenholtz P."/>
            <person name="Kyrpides N.C."/>
            <person name="Klenk H.P."/>
            <person name="Chen F."/>
        </authorList>
    </citation>
    <scope>NUCLEOTIDE SEQUENCE [LARGE SCALE GENOMIC DNA]</scope>
    <source>
        <strain evidence="3">ATCC 33386 / NCTC 11300</strain>
    </source>
</reference>
<dbReference type="SUPFAM" id="SSF56507">
    <property type="entry name" value="Methionine synthase activation domain-like"/>
    <property type="match status" value="1"/>
</dbReference>
<dbReference type="eggNOG" id="COG1410">
    <property type="taxonomic scope" value="Bacteria"/>
</dbReference>
<evidence type="ECO:0000313" key="3">
    <source>
        <dbReference type="Proteomes" id="UP000000845"/>
    </source>
</evidence>
<dbReference type="InterPro" id="IPR004223">
    <property type="entry name" value="VitB12-dep_Met_synth_activ_dom"/>
</dbReference>
<dbReference type="EMBL" id="CP001739">
    <property type="protein sequence ID" value="ACZ09922.1"/>
    <property type="molecule type" value="Genomic_DNA"/>
</dbReference>
<organism evidence="2 3">
    <name type="scientific">Sebaldella termitidis (strain ATCC 33386 / NCTC 11300)</name>
    <dbReference type="NCBI Taxonomy" id="526218"/>
    <lineage>
        <taxon>Bacteria</taxon>
        <taxon>Fusobacteriati</taxon>
        <taxon>Fusobacteriota</taxon>
        <taxon>Fusobacteriia</taxon>
        <taxon>Fusobacteriales</taxon>
        <taxon>Leptotrichiaceae</taxon>
        <taxon>Sebaldella</taxon>
    </lineage>
</organism>
<dbReference type="Gene3D" id="3.40.109.40">
    <property type="match status" value="1"/>
</dbReference>
<gene>
    <name evidence="2" type="ordered locus">Sterm_3080</name>
</gene>
<reference evidence="3" key="1">
    <citation type="submission" date="2009-09" db="EMBL/GenBank/DDBJ databases">
        <title>The complete chromosome of Sebaldella termitidis ATCC 33386.</title>
        <authorList>
            <consortium name="US DOE Joint Genome Institute (JGI-PGF)"/>
            <person name="Lucas S."/>
            <person name="Copeland A."/>
            <person name="Lapidus A."/>
            <person name="Glavina del Rio T."/>
            <person name="Dalin E."/>
            <person name="Tice H."/>
            <person name="Bruce D."/>
            <person name="Goodwin L."/>
            <person name="Pitluck S."/>
            <person name="Kyrpides N."/>
            <person name="Mavromatis K."/>
            <person name="Ivanova N."/>
            <person name="Mikhailova N."/>
            <person name="Sims D."/>
            <person name="Meincke L."/>
            <person name="Brettin T."/>
            <person name="Detter J.C."/>
            <person name="Han C."/>
            <person name="Larimer F."/>
            <person name="Land M."/>
            <person name="Hauser L."/>
            <person name="Markowitz V."/>
            <person name="Cheng J.F."/>
            <person name="Hugenholtz P."/>
            <person name="Woyke T."/>
            <person name="Wu D."/>
            <person name="Eisen J.A."/>
        </authorList>
    </citation>
    <scope>NUCLEOTIDE SEQUENCE [LARGE SCALE GENOMIC DNA]</scope>
    <source>
        <strain evidence="3">ATCC 33386 / NCTC 11300</strain>
    </source>
</reference>
<dbReference type="RefSeq" id="WP_012862504.1">
    <property type="nucleotide sequence ID" value="NC_013517.1"/>
</dbReference>